<dbReference type="PANTHER" id="PTHR21661">
    <property type="entry name" value="EPOXIDE HYDROLASE 1-RELATED"/>
    <property type="match status" value="1"/>
</dbReference>
<organism evidence="5 6">
    <name type="scientific">Marasmiellus scandens</name>
    <dbReference type="NCBI Taxonomy" id="2682957"/>
    <lineage>
        <taxon>Eukaryota</taxon>
        <taxon>Fungi</taxon>
        <taxon>Dikarya</taxon>
        <taxon>Basidiomycota</taxon>
        <taxon>Agaricomycotina</taxon>
        <taxon>Agaricomycetes</taxon>
        <taxon>Agaricomycetidae</taxon>
        <taxon>Agaricales</taxon>
        <taxon>Marasmiineae</taxon>
        <taxon>Omphalotaceae</taxon>
        <taxon>Marasmiellus</taxon>
    </lineage>
</organism>
<sequence>MSSPETPYKISISDSELSILHQKLALTRLPDEVEDAGWDYGVPLSDARRLLARWKDGFDWRKVEKELNEEMPQFTRDIEVEGHGTLNIHYVHKRSSAKEAIPLLFVHGWPGSFIEARKILPMLTEPGSSDVPSFHVVALNLPGFGFSEGSKKKKFRLAQYAEVCNKLMLSLGYDRYVTQGGDWGFQITRTIAQLYDGKHCIAWHTNYPDAGGEIPTSPDSADTARNRWFLNKSFGYHVEQSTQPQTIGYSQTDSPIGLLAWIYEKLVQWSDEYAWTDDEVLTWISIYWFSKSGPAASVRIYYEFQLSGEREAVNVCPENPRPSIPMGWSRFPRDIVLYPIDSVRTVGNLVFHNEHKDGGHFPATEKPEALVKDLRAFFGESVGKEFIA</sequence>
<keyword evidence="2" id="KW-0058">Aromatic hydrocarbons catabolism</keyword>
<gene>
    <name evidence="5" type="ORF">VKT23_005975</name>
</gene>
<dbReference type="Proteomes" id="UP001498398">
    <property type="component" value="Unassembled WGS sequence"/>
</dbReference>
<dbReference type="SUPFAM" id="SSF53474">
    <property type="entry name" value="alpha/beta-Hydrolases"/>
    <property type="match status" value="1"/>
</dbReference>
<dbReference type="InterPro" id="IPR029058">
    <property type="entry name" value="AB_hydrolase_fold"/>
</dbReference>
<evidence type="ECO:0000256" key="1">
    <source>
        <dbReference type="ARBA" id="ARBA00010088"/>
    </source>
</evidence>
<dbReference type="PRINTS" id="PR00412">
    <property type="entry name" value="EPOXHYDRLASE"/>
</dbReference>
<evidence type="ECO:0000259" key="4">
    <source>
        <dbReference type="Pfam" id="PF06441"/>
    </source>
</evidence>
<feature type="domain" description="Epoxide hydrolase N-terminal" evidence="4">
    <location>
        <begin position="6"/>
        <end position="115"/>
    </location>
</feature>
<evidence type="ECO:0000256" key="3">
    <source>
        <dbReference type="ARBA" id="ARBA00022801"/>
    </source>
</evidence>
<comment type="caution">
    <text evidence="5">The sequence shown here is derived from an EMBL/GenBank/DDBJ whole genome shotgun (WGS) entry which is preliminary data.</text>
</comment>
<dbReference type="EMBL" id="JBANRG010000007">
    <property type="protein sequence ID" value="KAK7464768.1"/>
    <property type="molecule type" value="Genomic_DNA"/>
</dbReference>
<reference evidence="5 6" key="1">
    <citation type="submission" date="2024-01" db="EMBL/GenBank/DDBJ databases">
        <title>A draft genome for the cacao thread blight pathogen Marasmiellus scandens.</title>
        <authorList>
            <person name="Baruah I.K."/>
            <person name="Leung J."/>
            <person name="Bukari Y."/>
            <person name="Amoako-Attah I."/>
            <person name="Meinhardt L.W."/>
            <person name="Bailey B.A."/>
            <person name="Cohen S.P."/>
        </authorList>
    </citation>
    <scope>NUCLEOTIDE SEQUENCE [LARGE SCALE GENOMIC DNA]</scope>
    <source>
        <strain evidence="5 6">GH-19</strain>
    </source>
</reference>
<dbReference type="PANTHER" id="PTHR21661:SF35">
    <property type="entry name" value="EPOXIDE HYDROLASE"/>
    <property type="match status" value="1"/>
</dbReference>
<comment type="similarity">
    <text evidence="1">Belongs to the peptidase S33 family.</text>
</comment>
<dbReference type="PIRSF" id="PIRSF001112">
    <property type="entry name" value="Epoxide_hydrolase"/>
    <property type="match status" value="1"/>
</dbReference>
<dbReference type="InterPro" id="IPR010497">
    <property type="entry name" value="Epoxide_hydro_N"/>
</dbReference>
<dbReference type="Gene3D" id="3.40.50.1820">
    <property type="entry name" value="alpha/beta hydrolase"/>
    <property type="match status" value="1"/>
</dbReference>
<dbReference type="InterPro" id="IPR016292">
    <property type="entry name" value="Epoxide_hydrolase"/>
</dbReference>
<protein>
    <recommendedName>
        <fullName evidence="4">Epoxide hydrolase N-terminal domain-containing protein</fullName>
    </recommendedName>
</protein>
<name>A0ABR1JRS3_9AGAR</name>
<evidence type="ECO:0000256" key="2">
    <source>
        <dbReference type="ARBA" id="ARBA00022797"/>
    </source>
</evidence>
<dbReference type="InterPro" id="IPR000639">
    <property type="entry name" value="Epox_hydrolase-like"/>
</dbReference>
<evidence type="ECO:0000313" key="6">
    <source>
        <dbReference type="Proteomes" id="UP001498398"/>
    </source>
</evidence>
<keyword evidence="6" id="KW-1185">Reference proteome</keyword>
<evidence type="ECO:0000313" key="5">
    <source>
        <dbReference type="EMBL" id="KAK7464768.1"/>
    </source>
</evidence>
<accession>A0ABR1JRS3</accession>
<proteinExistence type="inferred from homology"/>
<keyword evidence="3" id="KW-0378">Hydrolase</keyword>
<dbReference type="Pfam" id="PF06441">
    <property type="entry name" value="EHN"/>
    <property type="match status" value="1"/>
</dbReference>